<sequence length="240" mass="25341">MLSIVVIVTRRRLRCRRDLRYWAAAVTPNPLPVVFEIIMFLMVATSDSSRASFDCRWMFSSAFLLITTDAGMEVIFATAATIAAVLTMAPPLAALLLELAADGGEPGSGTIIFCSALVGHSFVEMPESRSSDEPSPSSQAGELDRASSAVAASLSPRWDLCRSFTGRLLACSWISRSRSGSSSPPEVLPALAVEEAVCAGLASYGDGARRLRLSTFAVSSALAISVVRGGDPYSALAPFA</sequence>
<keyword evidence="1" id="KW-0472">Membrane</keyword>
<keyword evidence="1" id="KW-0812">Transmembrane</keyword>
<dbReference type="Proteomes" id="UP000075882">
    <property type="component" value="Unassembled WGS sequence"/>
</dbReference>
<accession>A0A8W7PGD3</accession>
<evidence type="ECO:0000256" key="1">
    <source>
        <dbReference type="SAM" id="Phobius"/>
    </source>
</evidence>
<dbReference type="EnsemblMetazoa" id="ACOM030993-RA">
    <property type="protein sequence ID" value="ACOM030993-PA.1"/>
    <property type="gene ID" value="ACOM030993"/>
</dbReference>
<reference evidence="2" key="1">
    <citation type="submission" date="2022-08" db="UniProtKB">
        <authorList>
            <consortium name="EnsemblMetazoa"/>
        </authorList>
    </citation>
    <scope>IDENTIFICATION</scope>
</reference>
<organism evidence="2">
    <name type="scientific">Anopheles coluzzii</name>
    <name type="common">African malaria mosquito</name>
    <dbReference type="NCBI Taxonomy" id="1518534"/>
    <lineage>
        <taxon>Eukaryota</taxon>
        <taxon>Metazoa</taxon>
        <taxon>Ecdysozoa</taxon>
        <taxon>Arthropoda</taxon>
        <taxon>Hexapoda</taxon>
        <taxon>Insecta</taxon>
        <taxon>Pterygota</taxon>
        <taxon>Neoptera</taxon>
        <taxon>Endopterygota</taxon>
        <taxon>Diptera</taxon>
        <taxon>Nematocera</taxon>
        <taxon>Culicoidea</taxon>
        <taxon>Culicidae</taxon>
        <taxon>Anophelinae</taxon>
        <taxon>Anopheles</taxon>
    </lineage>
</organism>
<dbReference type="AlphaFoldDB" id="A0A8W7PGD3"/>
<name>A0A8W7PGD3_ANOCL</name>
<protein>
    <submittedName>
        <fullName evidence="2">Uncharacterized protein</fullName>
    </submittedName>
</protein>
<keyword evidence="1" id="KW-1133">Transmembrane helix</keyword>
<proteinExistence type="predicted"/>
<feature type="transmembrane region" description="Helical" evidence="1">
    <location>
        <begin position="21"/>
        <end position="43"/>
    </location>
</feature>
<evidence type="ECO:0000313" key="2">
    <source>
        <dbReference type="EnsemblMetazoa" id="ACOM030993-PA.1"/>
    </source>
</evidence>
<feature type="transmembrane region" description="Helical" evidence="1">
    <location>
        <begin position="63"/>
        <end position="86"/>
    </location>
</feature>